<dbReference type="EMBL" id="JASCZI010181528">
    <property type="protein sequence ID" value="MED6184299.1"/>
    <property type="molecule type" value="Genomic_DNA"/>
</dbReference>
<dbReference type="InterPro" id="IPR012340">
    <property type="entry name" value="NA-bd_OB-fold"/>
</dbReference>
<dbReference type="InterPro" id="IPR013955">
    <property type="entry name" value="Rep_factor-A_C"/>
</dbReference>
<accession>A0ABU6WGB8</accession>
<proteinExistence type="predicted"/>
<evidence type="ECO:0000259" key="1">
    <source>
        <dbReference type="Pfam" id="PF08646"/>
    </source>
</evidence>
<dbReference type="Proteomes" id="UP001341840">
    <property type="component" value="Unassembled WGS sequence"/>
</dbReference>
<dbReference type="Pfam" id="PF08646">
    <property type="entry name" value="Rep_fac-A_C"/>
    <property type="match status" value="1"/>
</dbReference>
<dbReference type="Gene3D" id="2.40.50.140">
    <property type="entry name" value="Nucleic acid-binding proteins"/>
    <property type="match status" value="1"/>
</dbReference>
<evidence type="ECO:0000313" key="2">
    <source>
        <dbReference type="EMBL" id="MED6184299.1"/>
    </source>
</evidence>
<protein>
    <recommendedName>
        <fullName evidence="1">Replication factor A C-terminal domain-containing protein</fullName>
    </recommendedName>
</protein>
<sequence length="298" mass="33538">MEDGRVEPLIVVLQFFRGHTPMGGCPTKHIALKIQYLENNTIEAVQFGNMVEQIQPHMEDGRVEPLINHFQHSRLHINPELSDVKEFRSRLIGDQPSGSVRITQLSSQGGSSGIAELRRGTEKVKTIEEVMSIEEAGQVWIAGAIMSINRGRHDWSYAACIDGDKKVEEIEGKYRCKKCNNDEPKVELRYKVEVVVCDGMRGQYKEEYPETLNQMIGNRLLFRIYVKSGHVNGTDNVHSVAHVCDNKEIVELNLPTNFDIGESDLDGENVKSNNVFSMGAVVSTELDNESPLSKVCYF</sequence>
<name>A0ABU6WGB8_9FABA</name>
<comment type="caution">
    <text evidence="2">The sequence shown here is derived from an EMBL/GenBank/DDBJ whole genome shotgun (WGS) entry which is preliminary data.</text>
</comment>
<evidence type="ECO:0000313" key="3">
    <source>
        <dbReference type="Proteomes" id="UP001341840"/>
    </source>
</evidence>
<gene>
    <name evidence="2" type="ORF">PIB30_046095</name>
</gene>
<feature type="domain" description="Replication factor A C-terminal" evidence="1">
    <location>
        <begin position="145"/>
        <end position="217"/>
    </location>
</feature>
<organism evidence="2 3">
    <name type="scientific">Stylosanthes scabra</name>
    <dbReference type="NCBI Taxonomy" id="79078"/>
    <lineage>
        <taxon>Eukaryota</taxon>
        <taxon>Viridiplantae</taxon>
        <taxon>Streptophyta</taxon>
        <taxon>Embryophyta</taxon>
        <taxon>Tracheophyta</taxon>
        <taxon>Spermatophyta</taxon>
        <taxon>Magnoliopsida</taxon>
        <taxon>eudicotyledons</taxon>
        <taxon>Gunneridae</taxon>
        <taxon>Pentapetalae</taxon>
        <taxon>rosids</taxon>
        <taxon>fabids</taxon>
        <taxon>Fabales</taxon>
        <taxon>Fabaceae</taxon>
        <taxon>Papilionoideae</taxon>
        <taxon>50 kb inversion clade</taxon>
        <taxon>dalbergioids sensu lato</taxon>
        <taxon>Dalbergieae</taxon>
        <taxon>Pterocarpus clade</taxon>
        <taxon>Stylosanthes</taxon>
    </lineage>
</organism>
<dbReference type="SUPFAM" id="SSF50249">
    <property type="entry name" value="Nucleic acid-binding proteins"/>
    <property type="match status" value="1"/>
</dbReference>
<keyword evidence="3" id="KW-1185">Reference proteome</keyword>
<reference evidence="2 3" key="1">
    <citation type="journal article" date="2023" name="Plants (Basel)">
        <title>Bridging the Gap: Combining Genomics and Transcriptomics Approaches to Understand Stylosanthes scabra, an Orphan Legume from the Brazilian Caatinga.</title>
        <authorList>
            <person name="Ferreira-Neto J.R.C."/>
            <person name="da Silva M.D."/>
            <person name="Binneck E."/>
            <person name="de Melo N.F."/>
            <person name="da Silva R.H."/>
            <person name="de Melo A.L.T.M."/>
            <person name="Pandolfi V."/>
            <person name="Bustamante F.O."/>
            <person name="Brasileiro-Vidal A.C."/>
            <person name="Benko-Iseppon A.M."/>
        </authorList>
    </citation>
    <scope>NUCLEOTIDE SEQUENCE [LARGE SCALE GENOMIC DNA]</scope>
    <source>
        <tissue evidence="2">Leaves</tissue>
    </source>
</reference>